<keyword evidence="3" id="KW-1185">Reference proteome</keyword>
<dbReference type="EMBL" id="JABBWK010000437">
    <property type="protein sequence ID" value="KAG1884219.1"/>
    <property type="molecule type" value="Genomic_DNA"/>
</dbReference>
<feature type="region of interest" description="Disordered" evidence="1">
    <location>
        <begin position="1"/>
        <end position="45"/>
    </location>
</feature>
<feature type="compositionally biased region" description="Polar residues" evidence="1">
    <location>
        <begin position="1"/>
        <end position="15"/>
    </location>
</feature>
<evidence type="ECO:0000256" key="1">
    <source>
        <dbReference type="SAM" id="MobiDB-lite"/>
    </source>
</evidence>
<reference evidence="2" key="1">
    <citation type="journal article" date="2020" name="New Phytol.">
        <title>Comparative genomics reveals dynamic genome evolution in host specialist ectomycorrhizal fungi.</title>
        <authorList>
            <person name="Lofgren L.A."/>
            <person name="Nguyen N.H."/>
            <person name="Vilgalys R."/>
            <person name="Ruytinx J."/>
            <person name="Liao H.L."/>
            <person name="Branco S."/>
            <person name="Kuo A."/>
            <person name="LaButti K."/>
            <person name="Lipzen A."/>
            <person name="Andreopoulos W."/>
            <person name="Pangilinan J."/>
            <person name="Riley R."/>
            <person name="Hundley H."/>
            <person name="Na H."/>
            <person name="Barry K."/>
            <person name="Grigoriev I.V."/>
            <person name="Stajich J.E."/>
            <person name="Kennedy P.G."/>
        </authorList>
    </citation>
    <scope>NUCLEOTIDE SEQUENCE</scope>
    <source>
        <strain evidence="2">FC203</strain>
    </source>
</reference>
<sequence>SQNTPQFPTALNPTDSSTSQAAPAQSSQQALGAHRSHGPRPRNAIRSLVEKRPVHWRVKDARKELEITSSNIPSASTQSSRKNPTLQIESSLVDCVKDNANGLMISSLFQYSLYPTTNDIDTLADRALANAIANYKHNAKELNTWKKRREGQSALARLKGLVKKLHRDSQGNARGLVVAAYHLFLPVLFKNTNEIVQVRKWDASVLLTNDDYLDAIVQREMNDGQVQSVCIPFGNDALVGIAEYILVDQGYHQYISLDGPDWEVALGNTFVLSAAICNWIIRRCSRDGLFQNTDFHCSENETCYNRMKDRMSSLVGNEKVEFHGLLSFMRDLLMRHSSNALYQFDLQRCNLNDHYEIGSQML</sequence>
<proteinExistence type="predicted"/>
<dbReference type="RefSeq" id="XP_041216241.1">
    <property type="nucleotide sequence ID" value="XM_041378085.1"/>
</dbReference>
<evidence type="ECO:0000313" key="2">
    <source>
        <dbReference type="EMBL" id="KAG1884219.1"/>
    </source>
</evidence>
<evidence type="ECO:0000313" key="3">
    <source>
        <dbReference type="Proteomes" id="UP001195769"/>
    </source>
</evidence>
<accession>A0AAD4DMU4</accession>
<dbReference type="Proteomes" id="UP001195769">
    <property type="component" value="Unassembled WGS sequence"/>
</dbReference>
<name>A0AAD4DMU4_9AGAM</name>
<protein>
    <submittedName>
        <fullName evidence="2">Uncharacterized protein</fullName>
    </submittedName>
</protein>
<feature type="compositionally biased region" description="Low complexity" evidence="1">
    <location>
        <begin position="16"/>
        <end position="30"/>
    </location>
</feature>
<feature type="non-terminal residue" evidence="2">
    <location>
        <position position="1"/>
    </location>
</feature>
<dbReference type="AlphaFoldDB" id="A0AAD4DMU4"/>
<organism evidence="2 3">
    <name type="scientific">Suillus fuscotomentosus</name>
    <dbReference type="NCBI Taxonomy" id="1912939"/>
    <lineage>
        <taxon>Eukaryota</taxon>
        <taxon>Fungi</taxon>
        <taxon>Dikarya</taxon>
        <taxon>Basidiomycota</taxon>
        <taxon>Agaricomycotina</taxon>
        <taxon>Agaricomycetes</taxon>
        <taxon>Agaricomycetidae</taxon>
        <taxon>Boletales</taxon>
        <taxon>Suillineae</taxon>
        <taxon>Suillaceae</taxon>
        <taxon>Suillus</taxon>
    </lineage>
</organism>
<comment type="caution">
    <text evidence="2">The sequence shown here is derived from an EMBL/GenBank/DDBJ whole genome shotgun (WGS) entry which is preliminary data.</text>
</comment>
<gene>
    <name evidence="2" type="ORF">F5891DRAFT_990384</name>
</gene>
<dbReference type="GeneID" id="64672383"/>